<proteinExistence type="predicted"/>
<dbReference type="EMBL" id="CM034400">
    <property type="protein sequence ID" value="KAJ0176145.1"/>
    <property type="molecule type" value="Genomic_DNA"/>
</dbReference>
<evidence type="ECO:0000313" key="2">
    <source>
        <dbReference type="Proteomes" id="UP000824533"/>
    </source>
</evidence>
<comment type="caution">
    <text evidence="1">The sequence shown here is derived from an EMBL/GenBank/DDBJ whole genome shotgun (WGS) entry which is preliminary data.</text>
</comment>
<name>A0ACC1CWX8_9NEOP</name>
<accession>A0ACC1CWX8</accession>
<dbReference type="Proteomes" id="UP000824533">
    <property type="component" value="Linkage Group LG14"/>
</dbReference>
<protein>
    <submittedName>
        <fullName evidence="1">Uncharacterized protein</fullName>
    </submittedName>
</protein>
<evidence type="ECO:0000313" key="1">
    <source>
        <dbReference type="EMBL" id="KAJ0176145.1"/>
    </source>
</evidence>
<reference evidence="1 2" key="1">
    <citation type="journal article" date="2021" name="Front. Genet.">
        <title>Chromosome-Level Genome Assembly Reveals Significant Gene Expansion in the Toll and IMD Signaling Pathways of Dendrolimus kikuchii.</title>
        <authorList>
            <person name="Zhou J."/>
            <person name="Wu P."/>
            <person name="Xiong Z."/>
            <person name="Liu N."/>
            <person name="Zhao N."/>
            <person name="Ji M."/>
            <person name="Qiu Y."/>
            <person name="Yang B."/>
        </authorList>
    </citation>
    <scope>NUCLEOTIDE SEQUENCE [LARGE SCALE GENOMIC DNA]</scope>
    <source>
        <strain evidence="1">Ann1</strain>
    </source>
</reference>
<organism evidence="1 2">
    <name type="scientific">Dendrolimus kikuchii</name>
    <dbReference type="NCBI Taxonomy" id="765133"/>
    <lineage>
        <taxon>Eukaryota</taxon>
        <taxon>Metazoa</taxon>
        <taxon>Ecdysozoa</taxon>
        <taxon>Arthropoda</taxon>
        <taxon>Hexapoda</taxon>
        <taxon>Insecta</taxon>
        <taxon>Pterygota</taxon>
        <taxon>Neoptera</taxon>
        <taxon>Endopterygota</taxon>
        <taxon>Lepidoptera</taxon>
        <taxon>Glossata</taxon>
        <taxon>Ditrysia</taxon>
        <taxon>Bombycoidea</taxon>
        <taxon>Lasiocampidae</taxon>
        <taxon>Dendrolimus</taxon>
    </lineage>
</organism>
<gene>
    <name evidence="1" type="ORF">K1T71_008319</name>
</gene>
<sequence length="311" mass="36317">MSEDGFKNTKSRMLELFSELDESELKDVEQWITSQSYKKDLDQKRTLLNLEKNLLKIGNTIKKIVPFDAEMTSENIVPPKIGDQSDCNKTNTCHVDEFLYDDDEVEKLVKVGKLKRHYCLECNSRNVKELMYISHSMSRQALQYIFKVLLPKDLEDKQVLDVGSRLGAVIYGAYYFSNAGTIIGIEMNKECCEVQERIINQYSMDNNRIKVISSDVMERIDVVTSSDVIIINILDFFVDSEKHKNMWYFFKKHIKKGSYIVCNRNMQETLMNLDVVEEFLNWLSVCKPNQLENEVFFDIEDCSDLYLYAVN</sequence>
<keyword evidence="2" id="KW-1185">Reference proteome</keyword>